<reference evidence="2" key="1">
    <citation type="journal article" date="2011" name="Proc. Natl. Acad. Sci. U.S.A.">
        <title>Obligate biotrophy features unraveled by the genomic analysis of rust fungi.</title>
        <authorList>
            <person name="Duplessis S."/>
            <person name="Cuomo C.A."/>
            <person name="Lin Y.-C."/>
            <person name="Aerts A."/>
            <person name="Tisserant E."/>
            <person name="Veneault-Fourrey C."/>
            <person name="Joly D.L."/>
            <person name="Hacquard S."/>
            <person name="Amselem J."/>
            <person name="Cantarel B.L."/>
            <person name="Chiu R."/>
            <person name="Coutinho P.M."/>
            <person name="Feau N."/>
            <person name="Field M."/>
            <person name="Frey P."/>
            <person name="Gelhaye E."/>
            <person name="Goldberg J."/>
            <person name="Grabherr M.G."/>
            <person name="Kodira C.D."/>
            <person name="Kohler A."/>
            <person name="Kuees U."/>
            <person name="Lindquist E.A."/>
            <person name="Lucas S.M."/>
            <person name="Mago R."/>
            <person name="Mauceli E."/>
            <person name="Morin E."/>
            <person name="Murat C."/>
            <person name="Pangilinan J.L."/>
            <person name="Park R."/>
            <person name="Pearson M."/>
            <person name="Quesneville H."/>
            <person name="Rouhier N."/>
            <person name="Sakthikumar S."/>
            <person name="Salamov A.A."/>
            <person name="Schmutz J."/>
            <person name="Selles B."/>
            <person name="Shapiro H."/>
            <person name="Tanguay P."/>
            <person name="Tuskan G.A."/>
            <person name="Henrissat B."/>
            <person name="Van de Peer Y."/>
            <person name="Rouze P."/>
            <person name="Ellis J.G."/>
            <person name="Dodds P.N."/>
            <person name="Schein J.E."/>
            <person name="Zhong S."/>
            <person name="Hamelin R.C."/>
            <person name="Grigoriev I.V."/>
            <person name="Szabo L.J."/>
            <person name="Martin F."/>
        </authorList>
    </citation>
    <scope>NUCLEOTIDE SEQUENCE [LARGE SCALE GENOMIC DNA]</scope>
    <source>
        <strain evidence="2">98AG31 / pathotype 3-4-7</strain>
    </source>
</reference>
<dbReference type="EMBL" id="GL883112">
    <property type="protein sequence ID" value="EGG05704.1"/>
    <property type="molecule type" value="Genomic_DNA"/>
</dbReference>
<evidence type="ECO:0000313" key="1">
    <source>
        <dbReference type="EMBL" id="EGG05704.1"/>
    </source>
</evidence>
<dbReference type="AlphaFoldDB" id="F4RPL6"/>
<proteinExistence type="predicted"/>
<dbReference type="GeneID" id="18934652"/>
<protein>
    <submittedName>
        <fullName evidence="1">Uncharacterized protein</fullName>
    </submittedName>
</protein>
<dbReference type="VEuPathDB" id="FungiDB:MELLADRAFT_87825"/>
<dbReference type="InParanoid" id="F4RPL6"/>
<name>F4RPL6_MELLP</name>
<dbReference type="RefSeq" id="XP_007411193.1">
    <property type="nucleotide sequence ID" value="XM_007411131.1"/>
</dbReference>
<keyword evidence="2" id="KW-1185">Reference proteome</keyword>
<accession>F4RPL6</accession>
<sequence>MSQFGNKDENCGMEFTSSYFKDFLAYYRTDGWLGSGDPICSRLVSTTALSAPAPGPAPVRKVGCWNPNFIAGFIVNIAGSLPSRSSNTHTCW</sequence>
<dbReference type="Proteomes" id="UP000001072">
    <property type="component" value="Unassembled WGS sequence"/>
</dbReference>
<dbReference type="HOGENOM" id="CLU_2413728_0_0_1"/>
<gene>
    <name evidence="1" type="ORF">MELLADRAFT_87825</name>
</gene>
<evidence type="ECO:0000313" key="2">
    <source>
        <dbReference type="Proteomes" id="UP000001072"/>
    </source>
</evidence>
<organism evidence="2">
    <name type="scientific">Melampsora larici-populina (strain 98AG31 / pathotype 3-4-7)</name>
    <name type="common">Poplar leaf rust fungus</name>
    <dbReference type="NCBI Taxonomy" id="747676"/>
    <lineage>
        <taxon>Eukaryota</taxon>
        <taxon>Fungi</taxon>
        <taxon>Dikarya</taxon>
        <taxon>Basidiomycota</taxon>
        <taxon>Pucciniomycotina</taxon>
        <taxon>Pucciniomycetes</taxon>
        <taxon>Pucciniales</taxon>
        <taxon>Melampsoraceae</taxon>
        <taxon>Melampsora</taxon>
    </lineage>
</organism>
<dbReference type="KEGG" id="mlr:MELLADRAFT_87825"/>